<reference evidence="2 3" key="1">
    <citation type="submission" date="2014-04" db="EMBL/GenBank/DDBJ databases">
        <authorList>
            <consortium name="DOE Joint Genome Institute"/>
            <person name="Kuo A."/>
            <person name="Kohler A."/>
            <person name="Nagy L.G."/>
            <person name="Floudas D."/>
            <person name="Copeland A."/>
            <person name="Barry K.W."/>
            <person name="Cichocki N."/>
            <person name="Veneault-Fourrey C."/>
            <person name="LaButti K."/>
            <person name="Lindquist E.A."/>
            <person name="Lipzen A."/>
            <person name="Lundell T."/>
            <person name="Morin E."/>
            <person name="Murat C."/>
            <person name="Sun H."/>
            <person name="Tunlid A."/>
            <person name="Henrissat B."/>
            <person name="Grigoriev I.V."/>
            <person name="Hibbett D.S."/>
            <person name="Martin F."/>
            <person name="Nordberg H.P."/>
            <person name="Cantor M.N."/>
            <person name="Hua S.X."/>
        </authorList>
    </citation>
    <scope>NUCLEOTIDE SEQUENCE [LARGE SCALE GENOMIC DNA]</scope>
    <source>
        <strain evidence="2 3">LaAM-08-1</strain>
    </source>
</reference>
<keyword evidence="1" id="KW-1133">Transmembrane helix</keyword>
<evidence type="ECO:0000256" key="1">
    <source>
        <dbReference type="SAM" id="Phobius"/>
    </source>
</evidence>
<feature type="transmembrane region" description="Helical" evidence="1">
    <location>
        <begin position="12"/>
        <end position="31"/>
    </location>
</feature>
<gene>
    <name evidence="2" type="ORF">K443DRAFT_383319</name>
</gene>
<protein>
    <submittedName>
        <fullName evidence="2">Uncharacterized protein</fullName>
    </submittedName>
</protein>
<evidence type="ECO:0000313" key="3">
    <source>
        <dbReference type="Proteomes" id="UP000054477"/>
    </source>
</evidence>
<evidence type="ECO:0000313" key="2">
    <source>
        <dbReference type="EMBL" id="KIJ93626.1"/>
    </source>
</evidence>
<proteinExistence type="predicted"/>
<dbReference type="EMBL" id="KN838833">
    <property type="protein sequence ID" value="KIJ93626.1"/>
    <property type="molecule type" value="Genomic_DNA"/>
</dbReference>
<dbReference type="AlphaFoldDB" id="A0A0C9X7P1"/>
<keyword evidence="3" id="KW-1185">Reference proteome</keyword>
<feature type="transmembrane region" description="Helical" evidence="1">
    <location>
        <begin position="37"/>
        <end position="62"/>
    </location>
</feature>
<reference evidence="3" key="2">
    <citation type="submission" date="2015-01" db="EMBL/GenBank/DDBJ databases">
        <title>Evolutionary Origins and Diversification of the Mycorrhizal Mutualists.</title>
        <authorList>
            <consortium name="DOE Joint Genome Institute"/>
            <consortium name="Mycorrhizal Genomics Consortium"/>
            <person name="Kohler A."/>
            <person name="Kuo A."/>
            <person name="Nagy L.G."/>
            <person name="Floudas D."/>
            <person name="Copeland A."/>
            <person name="Barry K.W."/>
            <person name="Cichocki N."/>
            <person name="Veneault-Fourrey C."/>
            <person name="LaButti K."/>
            <person name="Lindquist E.A."/>
            <person name="Lipzen A."/>
            <person name="Lundell T."/>
            <person name="Morin E."/>
            <person name="Murat C."/>
            <person name="Riley R."/>
            <person name="Ohm R."/>
            <person name="Sun H."/>
            <person name="Tunlid A."/>
            <person name="Henrissat B."/>
            <person name="Grigoriev I.V."/>
            <person name="Hibbett D.S."/>
            <person name="Martin F."/>
        </authorList>
    </citation>
    <scope>NUCLEOTIDE SEQUENCE [LARGE SCALE GENOMIC DNA]</scope>
    <source>
        <strain evidence="3">LaAM-08-1</strain>
    </source>
</reference>
<keyword evidence="1" id="KW-0472">Membrane</keyword>
<sequence>MSIIGHKGWRFIVYVVPFWNIAGARGCIWMVSRRKGTLVGCLSFLLAATIRLANILTTALLTTASIANYPGRHPLALLHSLHPRTLHPITNRSSLV</sequence>
<dbReference type="STRING" id="1095629.A0A0C9X7P1"/>
<dbReference type="HOGENOM" id="CLU_2360057_0_0_1"/>
<dbReference type="Proteomes" id="UP000054477">
    <property type="component" value="Unassembled WGS sequence"/>
</dbReference>
<keyword evidence="1" id="KW-0812">Transmembrane</keyword>
<organism evidence="2 3">
    <name type="scientific">Laccaria amethystina LaAM-08-1</name>
    <dbReference type="NCBI Taxonomy" id="1095629"/>
    <lineage>
        <taxon>Eukaryota</taxon>
        <taxon>Fungi</taxon>
        <taxon>Dikarya</taxon>
        <taxon>Basidiomycota</taxon>
        <taxon>Agaricomycotina</taxon>
        <taxon>Agaricomycetes</taxon>
        <taxon>Agaricomycetidae</taxon>
        <taxon>Agaricales</taxon>
        <taxon>Agaricineae</taxon>
        <taxon>Hydnangiaceae</taxon>
        <taxon>Laccaria</taxon>
    </lineage>
</organism>
<accession>A0A0C9X7P1</accession>
<name>A0A0C9X7P1_9AGAR</name>
<dbReference type="OrthoDB" id="19039at2759"/>